<dbReference type="Pfam" id="PF03466">
    <property type="entry name" value="LysR_substrate"/>
    <property type="match status" value="1"/>
</dbReference>
<protein>
    <submittedName>
        <fullName evidence="7">LysR family transcriptional regulator</fullName>
    </submittedName>
</protein>
<dbReference type="PANTHER" id="PTHR30537">
    <property type="entry name" value="HTH-TYPE TRANSCRIPTIONAL REGULATOR"/>
    <property type="match status" value="1"/>
</dbReference>
<proteinExistence type="inferred from homology"/>
<dbReference type="GO" id="GO:0003700">
    <property type="term" value="F:DNA-binding transcription factor activity"/>
    <property type="evidence" value="ECO:0007669"/>
    <property type="project" value="InterPro"/>
</dbReference>
<dbReference type="Pfam" id="PF00126">
    <property type="entry name" value="HTH_1"/>
    <property type="match status" value="1"/>
</dbReference>
<evidence type="ECO:0000259" key="6">
    <source>
        <dbReference type="PROSITE" id="PS50931"/>
    </source>
</evidence>
<organism evidence="7 8">
    <name type="scientific">Pseudomonas putida</name>
    <name type="common">Arthrobacter siderocapsulatus</name>
    <dbReference type="NCBI Taxonomy" id="303"/>
    <lineage>
        <taxon>Bacteria</taxon>
        <taxon>Pseudomonadati</taxon>
        <taxon>Pseudomonadota</taxon>
        <taxon>Gammaproteobacteria</taxon>
        <taxon>Pseudomonadales</taxon>
        <taxon>Pseudomonadaceae</taxon>
        <taxon>Pseudomonas</taxon>
    </lineage>
</organism>
<dbReference type="SUPFAM" id="SSF46785">
    <property type="entry name" value="Winged helix' DNA-binding domain"/>
    <property type="match status" value="1"/>
</dbReference>
<evidence type="ECO:0000256" key="3">
    <source>
        <dbReference type="ARBA" id="ARBA00023125"/>
    </source>
</evidence>
<dbReference type="Gene3D" id="3.40.190.10">
    <property type="entry name" value="Periplasmic binding protein-like II"/>
    <property type="match status" value="2"/>
</dbReference>
<dbReference type="InterPro" id="IPR036390">
    <property type="entry name" value="WH_DNA-bd_sf"/>
</dbReference>
<evidence type="ECO:0000313" key="8">
    <source>
        <dbReference type="Proteomes" id="UP000553948"/>
    </source>
</evidence>
<comment type="similarity">
    <text evidence="1">Belongs to the LysR transcriptional regulatory family.</text>
</comment>
<dbReference type="PANTHER" id="PTHR30537:SF26">
    <property type="entry name" value="GLYCINE CLEAVAGE SYSTEM TRANSCRIPTIONAL ACTIVATOR"/>
    <property type="match status" value="1"/>
</dbReference>
<feature type="domain" description="HTH lysR-type" evidence="6">
    <location>
        <begin position="9"/>
        <end position="66"/>
    </location>
</feature>
<evidence type="ECO:0000313" key="7">
    <source>
        <dbReference type="EMBL" id="MBA6116378.1"/>
    </source>
</evidence>
<evidence type="ECO:0000256" key="2">
    <source>
        <dbReference type="ARBA" id="ARBA00023015"/>
    </source>
</evidence>
<accession>A0A7W2L0R0</accession>
<dbReference type="SUPFAM" id="SSF53850">
    <property type="entry name" value="Periplasmic binding protein-like II"/>
    <property type="match status" value="1"/>
</dbReference>
<dbReference type="Gene3D" id="1.10.10.10">
    <property type="entry name" value="Winged helix-like DNA-binding domain superfamily/Winged helix DNA-binding domain"/>
    <property type="match status" value="1"/>
</dbReference>
<name>A0A7W2L0R0_PSEPU</name>
<keyword evidence="4" id="KW-0010">Activator</keyword>
<evidence type="ECO:0000256" key="1">
    <source>
        <dbReference type="ARBA" id="ARBA00009437"/>
    </source>
</evidence>
<dbReference type="RefSeq" id="WP_176512917.1">
    <property type="nucleotide sequence ID" value="NZ_CP060529.1"/>
</dbReference>
<dbReference type="GO" id="GO:0009891">
    <property type="term" value="P:positive regulation of biosynthetic process"/>
    <property type="evidence" value="ECO:0007669"/>
    <property type="project" value="UniProtKB-ARBA"/>
</dbReference>
<dbReference type="GO" id="GO:0043565">
    <property type="term" value="F:sequence-specific DNA binding"/>
    <property type="evidence" value="ECO:0007669"/>
    <property type="project" value="TreeGrafter"/>
</dbReference>
<gene>
    <name evidence="7" type="ORF">H4C47_11585</name>
</gene>
<dbReference type="AlphaFoldDB" id="A0A7W2L0R0"/>
<evidence type="ECO:0000256" key="4">
    <source>
        <dbReference type="ARBA" id="ARBA00023159"/>
    </source>
</evidence>
<dbReference type="InterPro" id="IPR000847">
    <property type="entry name" value="LysR_HTH_N"/>
</dbReference>
<dbReference type="InterPro" id="IPR036388">
    <property type="entry name" value="WH-like_DNA-bd_sf"/>
</dbReference>
<keyword evidence="2" id="KW-0805">Transcription regulation</keyword>
<dbReference type="FunFam" id="1.10.10.10:FF:000038">
    <property type="entry name" value="Glycine cleavage system transcriptional activator"/>
    <property type="match status" value="1"/>
</dbReference>
<dbReference type="CDD" id="cd08432">
    <property type="entry name" value="PBP2_GcdR_TrpI_HvrB_AmpR_like"/>
    <property type="match status" value="1"/>
</dbReference>
<dbReference type="Proteomes" id="UP000553948">
    <property type="component" value="Unassembled WGS sequence"/>
</dbReference>
<dbReference type="InterPro" id="IPR005119">
    <property type="entry name" value="LysR_subst-bd"/>
</dbReference>
<dbReference type="PRINTS" id="PR00039">
    <property type="entry name" value="HTHLYSR"/>
</dbReference>
<dbReference type="InterPro" id="IPR058163">
    <property type="entry name" value="LysR-type_TF_proteobact-type"/>
</dbReference>
<keyword evidence="5" id="KW-0804">Transcription</keyword>
<dbReference type="PROSITE" id="PS50931">
    <property type="entry name" value="HTH_LYSR"/>
    <property type="match status" value="1"/>
</dbReference>
<evidence type="ECO:0000256" key="5">
    <source>
        <dbReference type="ARBA" id="ARBA00023163"/>
    </source>
</evidence>
<comment type="caution">
    <text evidence="7">The sequence shown here is derived from an EMBL/GenBank/DDBJ whole genome shotgun (WGS) entry which is preliminary data.</text>
</comment>
<reference evidence="7 8" key="1">
    <citation type="submission" date="2020-07" db="EMBL/GenBank/DDBJ databases">
        <title>Diversity of carbapenemase encoding genes among Pseudomonas putida group clinical isolates in a tertiary Brazilian hospital.</title>
        <authorList>
            <person name="Alberto-Lei F."/>
            <person name="Nodari C.S."/>
            <person name="Streling A.P."/>
            <person name="Paulino J.T."/>
            <person name="Bessa-Neto F.O."/>
            <person name="Cayo R."/>
            <person name="Gales A.C."/>
        </authorList>
    </citation>
    <scope>NUCLEOTIDE SEQUENCE [LARGE SCALE GENOMIC DNA]</scope>
    <source>
        <strain evidence="7 8">12464</strain>
    </source>
</reference>
<dbReference type="EMBL" id="JACGDG010000008">
    <property type="protein sequence ID" value="MBA6116378.1"/>
    <property type="molecule type" value="Genomic_DNA"/>
</dbReference>
<keyword evidence="3" id="KW-0238">DNA-binding</keyword>
<dbReference type="GO" id="GO:0006351">
    <property type="term" value="P:DNA-templated transcription"/>
    <property type="evidence" value="ECO:0007669"/>
    <property type="project" value="TreeGrafter"/>
</dbReference>
<sequence length="304" mass="33353">MAEGFSALPPLNALRVFEVVARHLNFRLAADELGVTQAAVAQQVRGLEANLGIKLFERLPRGLSLTGAGQRYSSDIRSAFALISSATQALRPDGAQLTVSVTPTFAAKWLIPRLSSFTAQHQGIDLQVLATDRLSQFRPEGVDIAVRYGRPPFGPALNTELFLQQRIVAVGSPALLQASGAPHDLQQLQRYTLLHDAHNFWPDFISDVFQQLLQAPARNVRFNQTALAIDAAIAGQGLALASYYFVQSDIAAGRLALAFDHELRLDQAFYLVWPRNAYQPPALATVRAWLIEQAQQPIDFLSSD</sequence>